<evidence type="ECO:0000313" key="2">
    <source>
        <dbReference type="EMBL" id="KAK3729857.1"/>
    </source>
</evidence>
<evidence type="ECO:0000256" key="1">
    <source>
        <dbReference type="SAM" id="MobiDB-lite"/>
    </source>
</evidence>
<dbReference type="Proteomes" id="UP001283361">
    <property type="component" value="Unassembled WGS sequence"/>
</dbReference>
<feature type="region of interest" description="Disordered" evidence="1">
    <location>
        <begin position="496"/>
        <end position="519"/>
    </location>
</feature>
<reference evidence="2" key="1">
    <citation type="journal article" date="2023" name="G3 (Bethesda)">
        <title>A reference genome for the long-term kleptoplast-retaining sea slug Elysia crispata morphotype clarki.</title>
        <authorList>
            <person name="Eastman K.E."/>
            <person name="Pendleton A.L."/>
            <person name="Shaikh M.A."/>
            <person name="Suttiyut T."/>
            <person name="Ogas R."/>
            <person name="Tomko P."/>
            <person name="Gavelis G."/>
            <person name="Widhalm J.R."/>
            <person name="Wisecaver J.H."/>
        </authorList>
    </citation>
    <scope>NUCLEOTIDE SEQUENCE</scope>
    <source>
        <strain evidence="2">ECLA1</strain>
    </source>
</reference>
<keyword evidence="3" id="KW-1185">Reference proteome</keyword>
<dbReference type="EMBL" id="JAWDGP010007111">
    <property type="protein sequence ID" value="KAK3729857.1"/>
    <property type="molecule type" value="Genomic_DNA"/>
</dbReference>
<feature type="compositionally biased region" description="Polar residues" evidence="1">
    <location>
        <begin position="25"/>
        <end position="37"/>
    </location>
</feature>
<feature type="region of interest" description="Disordered" evidence="1">
    <location>
        <begin position="1"/>
        <end position="90"/>
    </location>
</feature>
<proteinExistence type="predicted"/>
<evidence type="ECO:0000313" key="3">
    <source>
        <dbReference type="Proteomes" id="UP001283361"/>
    </source>
</evidence>
<feature type="region of interest" description="Disordered" evidence="1">
    <location>
        <begin position="143"/>
        <end position="194"/>
    </location>
</feature>
<comment type="caution">
    <text evidence="2">The sequence shown here is derived from an EMBL/GenBank/DDBJ whole genome shotgun (WGS) entry which is preliminary data.</text>
</comment>
<sequence length="848" mass="93971">MATVGKPPVPSRASLRRPSGVPRLKSSQLTLKGSQTPRGRGLGVKKGPLETPNSGVDNLKPIKTIHRPSRTPTGLPGDEPKPKPVKRNRIGLGELVDTLLVPEHKAARRLVRRSQARKGQPDNMADKSNLTLYERIMAYRKLKQGSQEGEGSPAPIKADDDRKLERCDTGWGSVDISQYTNGSDEKRSPTPQPTITEYKKQVRDNTSWPRLVLLSCMANYFENYCLRPDFVKVNLHFLAHMRSDIESSGRFSHCYTEKTTAPGIASQQNPGPSSASKHEHQPHPCSSKGRQVTEHVSARKLRLQAWDALVASREQEEEAGESFEMVTLSPMRKCNEFKSDEISVYTRDNSFPALSAPHLHSTIVEVHATVTDLEEEDVEDEEQTEESVESMAASKLHGTLEVVDEKSPNQSEFGDSSDVHRQNKTFQEVYEQMESTSITSNNGFGPSNREHALMEVKPQSEYFANNVSSCKGIPFAAYQTKASNNICRRPKCASKKRSNSSLTKGKYLNKKETSTQQETDCAKKDVSESFEQPTAHCSKELEEKCIPEEITTGTSNTSSLVHSTCSETGQKINATTTILEELSVTSLPQINETDILKMAETFGKPLMDRSILPRHNAAQTILASHEELPPGGSNLRSPTAPLPPPNIAISDPPPQTFGCHTSSAPVSPSTLPALQPAYPETPEIFDVSKRHRAYICLLRSKSYSDWSTLTQVEQHASFSPPVSVWEEGTEANSDLESFSSYRACNTPCPQTSEDGISLPKGKQNGCQQTLSKPSKEREITETAKPATRRRSYPLRNLGWDRASRISRDDASANPERSRLELDLAQKVILRRKVLESLTPEEKLEHPGA</sequence>
<dbReference type="AlphaFoldDB" id="A0AAE0Y216"/>
<protein>
    <submittedName>
        <fullName evidence="2">Uncharacterized protein</fullName>
    </submittedName>
</protein>
<feature type="region of interest" description="Disordered" evidence="1">
    <location>
        <begin position="262"/>
        <end position="293"/>
    </location>
</feature>
<accession>A0AAE0Y216</accession>
<organism evidence="2 3">
    <name type="scientific">Elysia crispata</name>
    <name type="common">lettuce slug</name>
    <dbReference type="NCBI Taxonomy" id="231223"/>
    <lineage>
        <taxon>Eukaryota</taxon>
        <taxon>Metazoa</taxon>
        <taxon>Spiralia</taxon>
        <taxon>Lophotrochozoa</taxon>
        <taxon>Mollusca</taxon>
        <taxon>Gastropoda</taxon>
        <taxon>Heterobranchia</taxon>
        <taxon>Euthyneura</taxon>
        <taxon>Panpulmonata</taxon>
        <taxon>Sacoglossa</taxon>
        <taxon>Placobranchoidea</taxon>
        <taxon>Plakobranchidae</taxon>
        <taxon>Elysia</taxon>
    </lineage>
</organism>
<name>A0AAE0Y216_9GAST</name>
<feature type="region of interest" description="Disordered" evidence="1">
    <location>
        <begin position="110"/>
        <end position="129"/>
    </location>
</feature>
<feature type="region of interest" description="Disordered" evidence="1">
    <location>
        <begin position="752"/>
        <end position="793"/>
    </location>
</feature>
<feature type="compositionally biased region" description="Polar residues" evidence="1">
    <location>
        <begin position="265"/>
        <end position="275"/>
    </location>
</feature>
<feature type="compositionally biased region" description="Basic and acidic residues" evidence="1">
    <location>
        <begin position="157"/>
        <end position="168"/>
    </location>
</feature>
<gene>
    <name evidence="2" type="ORF">RRG08_058172</name>
</gene>